<dbReference type="Gene3D" id="1.10.10.10">
    <property type="entry name" value="Winged helix-like DNA-binding domain superfamily/Winged helix DNA-binding domain"/>
    <property type="match status" value="1"/>
</dbReference>
<evidence type="ECO:0000313" key="7">
    <source>
        <dbReference type="Proteomes" id="UP000249005"/>
    </source>
</evidence>
<comment type="similarity">
    <text evidence="1">Belongs to the LysR transcriptional regulatory family.</text>
</comment>
<dbReference type="GO" id="GO:0003700">
    <property type="term" value="F:DNA-binding transcription factor activity"/>
    <property type="evidence" value="ECO:0007669"/>
    <property type="project" value="InterPro"/>
</dbReference>
<dbReference type="OrthoDB" id="9786526at2"/>
<dbReference type="RefSeq" id="WP_111741873.1">
    <property type="nucleotide sequence ID" value="NZ_LR698987.1"/>
</dbReference>
<evidence type="ECO:0000256" key="2">
    <source>
        <dbReference type="ARBA" id="ARBA00023015"/>
    </source>
</evidence>
<evidence type="ECO:0000256" key="3">
    <source>
        <dbReference type="ARBA" id="ARBA00023125"/>
    </source>
</evidence>
<dbReference type="InterPro" id="IPR058163">
    <property type="entry name" value="LysR-type_TF_proteobact-type"/>
</dbReference>
<name>A0A2X4XWE7_9GAMM</name>
<evidence type="ECO:0000259" key="5">
    <source>
        <dbReference type="PROSITE" id="PS50931"/>
    </source>
</evidence>
<accession>A0A2X4XWE7</accession>
<evidence type="ECO:0000313" key="6">
    <source>
        <dbReference type="EMBL" id="SQI44375.1"/>
    </source>
</evidence>
<dbReference type="Gene3D" id="3.40.190.10">
    <property type="entry name" value="Periplasmic binding protein-like II"/>
    <property type="match status" value="2"/>
</dbReference>
<dbReference type="InterPro" id="IPR005119">
    <property type="entry name" value="LysR_subst-bd"/>
</dbReference>
<keyword evidence="2" id="KW-0805">Transcription regulation</keyword>
<dbReference type="InterPro" id="IPR036388">
    <property type="entry name" value="WH-like_DNA-bd_sf"/>
</dbReference>
<dbReference type="InterPro" id="IPR036390">
    <property type="entry name" value="WH_DNA-bd_sf"/>
</dbReference>
<dbReference type="Pfam" id="PF03466">
    <property type="entry name" value="LysR_substrate"/>
    <property type="match status" value="1"/>
</dbReference>
<feature type="domain" description="HTH lysR-type" evidence="5">
    <location>
        <begin position="3"/>
        <end position="60"/>
    </location>
</feature>
<reference evidence="6 7" key="1">
    <citation type="submission" date="2018-06" db="EMBL/GenBank/DDBJ databases">
        <authorList>
            <consortium name="Pathogen Informatics"/>
            <person name="Doyle S."/>
        </authorList>
    </citation>
    <scope>NUCLEOTIDE SEQUENCE [LARGE SCALE GENOMIC DNA]</scope>
    <source>
        <strain evidence="6 7">NCTC12151</strain>
    </source>
</reference>
<dbReference type="PANTHER" id="PTHR30537">
    <property type="entry name" value="HTH-TYPE TRANSCRIPTIONAL REGULATOR"/>
    <property type="match status" value="1"/>
</dbReference>
<keyword evidence="7" id="KW-1185">Reference proteome</keyword>
<keyword evidence="4" id="KW-0804">Transcription</keyword>
<protein>
    <submittedName>
        <fullName evidence="6">D-malate degradation protein R</fullName>
    </submittedName>
</protein>
<dbReference type="PANTHER" id="PTHR30537:SF20">
    <property type="entry name" value="TRANSCRIPTIONAL REGULATORY PROTEIN"/>
    <property type="match status" value="1"/>
</dbReference>
<organism evidence="6 7">
    <name type="scientific">Leminorella richardii</name>
    <dbReference type="NCBI Taxonomy" id="158841"/>
    <lineage>
        <taxon>Bacteria</taxon>
        <taxon>Pseudomonadati</taxon>
        <taxon>Pseudomonadota</taxon>
        <taxon>Gammaproteobacteria</taxon>
        <taxon>Enterobacterales</taxon>
        <taxon>Budviciaceae</taxon>
        <taxon>Leminorella</taxon>
    </lineage>
</organism>
<dbReference type="Proteomes" id="UP000249005">
    <property type="component" value="Chromosome 1"/>
</dbReference>
<dbReference type="SUPFAM" id="SSF53850">
    <property type="entry name" value="Periplasmic binding protein-like II"/>
    <property type="match status" value="1"/>
</dbReference>
<keyword evidence="3" id="KW-0238">DNA-binding</keyword>
<gene>
    <name evidence="6" type="primary">dmlR_16</name>
    <name evidence="6" type="ORF">NCTC12151_03640</name>
</gene>
<proteinExistence type="inferred from homology"/>
<dbReference type="InterPro" id="IPR000847">
    <property type="entry name" value="LysR_HTH_N"/>
</dbReference>
<dbReference type="FunFam" id="1.10.10.10:FF:000001">
    <property type="entry name" value="LysR family transcriptional regulator"/>
    <property type="match status" value="1"/>
</dbReference>
<dbReference type="PROSITE" id="PS50931">
    <property type="entry name" value="HTH_LYSR"/>
    <property type="match status" value="1"/>
</dbReference>
<sequence length="297" mass="33284">MKTTLEELQAFVAVVDCLSITKAAARLNQTTSGISRALGRLEDKLETSLLNRTTRRLALTEEGEAFLVHARKILKAVDEAEDYVAIRRQQPFGLLRINAAAPFMSHSIVPIVGEFCQRYPQITLELNTNDRFIDLLEQSTDIAIRIGELKDSTLHARHLGVSRRRVLASPEYLRSAPPINDIGDFIEHRILGFAHVDKLNEWPFTDENGLLLKVAPTLSASSGETLRQLAIEGEGLVCLSDFMTHKDRKQGTLVEVLPEKSVAVMQPINAVYYRNTQLSARITCFLDFLSERIEGML</sequence>
<dbReference type="GO" id="GO:0043565">
    <property type="term" value="F:sequence-specific DNA binding"/>
    <property type="evidence" value="ECO:0007669"/>
    <property type="project" value="TreeGrafter"/>
</dbReference>
<dbReference type="KEGG" id="lri:NCTC12151_03640"/>
<dbReference type="GO" id="GO:0006351">
    <property type="term" value="P:DNA-templated transcription"/>
    <property type="evidence" value="ECO:0007669"/>
    <property type="project" value="TreeGrafter"/>
</dbReference>
<dbReference type="AlphaFoldDB" id="A0A2X4XWE7"/>
<dbReference type="SUPFAM" id="SSF46785">
    <property type="entry name" value="Winged helix' DNA-binding domain"/>
    <property type="match status" value="1"/>
</dbReference>
<dbReference type="EMBL" id="LS483470">
    <property type="protein sequence ID" value="SQI44375.1"/>
    <property type="molecule type" value="Genomic_DNA"/>
</dbReference>
<dbReference type="Pfam" id="PF00126">
    <property type="entry name" value="HTH_1"/>
    <property type="match status" value="1"/>
</dbReference>
<evidence type="ECO:0000256" key="4">
    <source>
        <dbReference type="ARBA" id="ARBA00023163"/>
    </source>
</evidence>
<evidence type="ECO:0000256" key="1">
    <source>
        <dbReference type="ARBA" id="ARBA00009437"/>
    </source>
</evidence>